<dbReference type="Proteomes" id="UP000019373">
    <property type="component" value="Unassembled WGS sequence"/>
</dbReference>
<evidence type="ECO:0000256" key="11">
    <source>
        <dbReference type="ARBA" id="ARBA00023146"/>
    </source>
</evidence>
<dbReference type="OMA" id="MEMQYFV"/>
<evidence type="ECO:0000256" key="2">
    <source>
        <dbReference type="ARBA" id="ARBA00008226"/>
    </source>
</evidence>
<dbReference type="FunFam" id="3.30.720.200:FF:000001">
    <property type="entry name" value="Glycine--tRNA ligase 2"/>
    <property type="match status" value="1"/>
</dbReference>
<dbReference type="GO" id="GO:0016740">
    <property type="term" value="F:transferase activity"/>
    <property type="evidence" value="ECO:0007669"/>
    <property type="project" value="UniProtKB-KW"/>
</dbReference>
<keyword evidence="7" id="KW-0808">Transferase</keyword>
<dbReference type="Gene3D" id="3.30.930.10">
    <property type="entry name" value="Bira Bifunctional Protein, Domain 2"/>
    <property type="match status" value="1"/>
</dbReference>
<keyword evidence="10" id="KW-0648">Protein biosynthesis</keyword>
<comment type="function">
    <text evidence="14">Catalyzes the ATP-dependent ligation of glycine to the 3'-end of its cognate tRNA, via the formation of an aminoacyl-adenylate intermediate (Gly-AMP). Also produces diadenosine tetraphosphate (Ap4A), a universal pleiotropic signaling molecule needed for cell regulation pathways, by direct condensation of 2 ATPs. Thereby, may play a special role in Ap4A homeostasis.</text>
</comment>
<dbReference type="GO" id="GO:0070150">
    <property type="term" value="P:mitochondrial glycyl-tRNA aminoacylation"/>
    <property type="evidence" value="ECO:0007669"/>
    <property type="project" value="TreeGrafter"/>
</dbReference>
<feature type="domain" description="Aminoacyl-transfer RNA synthetases class-II family profile" evidence="15">
    <location>
        <begin position="174"/>
        <end position="525"/>
    </location>
</feature>
<keyword evidence="5" id="KW-0963">Cytoplasm</keyword>
<dbReference type="EC" id="6.1.1.14" evidence="4"/>
<dbReference type="NCBIfam" id="TIGR00389">
    <property type="entry name" value="glyS_dimeric"/>
    <property type="match status" value="1"/>
</dbReference>
<dbReference type="GO" id="GO:0005524">
    <property type="term" value="F:ATP binding"/>
    <property type="evidence" value="ECO:0007669"/>
    <property type="project" value="UniProtKB-KW"/>
</dbReference>
<keyword evidence="6 16" id="KW-0436">Ligase</keyword>
<evidence type="ECO:0000256" key="8">
    <source>
        <dbReference type="ARBA" id="ARBA00022741"/>
    </source>
</evidence>
<dbReference type="InterPro" id="IPR033731">
    <property type="entry name" value="GlyRS-like_core"/>
</dbReference>
<dbReference type="Gene3D" id="3.30.40.230">
    <property type="match status" value="1"/>
</dbReference>
<dbReference type="InterPro" id="IPR027031">
    <property type="entry name" value="Gly-tRNA_synthase/POLG2"/>
</dbReference>
<name>U1HRF6_ENDPU</name>
<evidence type="ECO:0000313" key="16">
    <source>
        <dbReference type="EMBL" id="ERF73085.1"/>
    </source>
</evidence>
<dbReference type="FunFam" id="3.30.930.10:FF:000010">
    <property type="entry name" value="Glycyl-tRNA synthetase 1"/>
    <property type="match status" value="1"/>
</dbReference>
<evidence type="ECO:0000259" key="15">
    <source>
        <dbReference type="PROSITE" id="PS50862"/>
    </source>
</evidence>
<dbReference type="InterPro" id="IPR036621">
    <property type="entry name" value="Anticodon-bd_dom_sf"/>
</dbReference>
<evidence type="ECO:0000256" key="5">
    <source>
        <dbReference type="ARBA" id="ARBA00022490"/>
    </source>
</evidence>
<dbReference type="FunFam" id="3.30.40.230:FF:000002">
    <property type="entry name" value="Glycyl-tRNA synthetase 1"/>
    <property type="match status" value="1"/>
</dbReference>
<dbReference type="InterPro" id="IPR006195">
    <property type="entry name" value="aa-tRNA-synth_II"/>
</dbReference>
<evidence type="ECO:0000256" key="12">
    <source>
        <dbReference type="ARBA" id="ARBA00030057"/>
    </source>
</evidence>
<dbReference type="SUPFAM" id="SSF55681">
    <property type="entry name" value="Class II aaRS and biotin synthetases"/>
    <property type="match status" value="1"/>
</dbReference>
<dbReference type="GeneID" id="19241486"/>
<evidence type="ECO:0000256" key="3">
    <source>
        <dbReference type="ARBA" id="ARBA00011738"/>
    </source>
</evidence>
<dbReference type="CDD" id="cd00774">
    <property type="entry name" value="GlyRS-like_core"/>
    <property type="match status" value="1"/>
</dbReference>
<evidence type="ECO:0000256" key="7">
    <source>
        <dbReference type="ARBA" id="ARBA00022679"/>
    </source>
</evidence>
<evidence type="ECO:0000256" key="10">
    <source>
        <dbReference type="ARBA" id="ARBA00022917"/>
    </source>
</evidence>
<dbReference type="OrthoDB" id="57698at2759"/>
<comment type="similarity">
    <text evidence="2">Belongs to the class-II aminoacyl-tRNA synthetase family.</text>
</comment>
<dbReference type="Pfam" id="PF03129">
    <property type="entry name" value="HGTP_anticodon"/>
    <property type="match status" value="1"/>
</dbReference>
<comment type="catalytic activity">
    <reaction evidence="13">
        <text>2 ATP + H(+) = P(1),P(4)-bis(5'-adenosyl) tetraphosphate + diphosphate</text>
        <dbReference type="Rhea" id="RHEA:34935"/>
        <dbReference type="ChEBI" id="CHEBI:15378"/>
        <dbReference type="ChEBI" id="CHEBI:30616"/>
        <dbReference type="ChEBI" id="CHEBI:33019"/>
        <dbReference type="ChEBI" id="CHEBI:58141"/>
    </reaction>
</comment>
<dbReference type="FunFam" id="3.40.50.800:FF:000004">
    <property type="entry name" value="Glycine--tRNA ligase 2"/>
    <property type="match status" value="1"/>
</dbReference>
<proteinExistence type="inferred from homology"/>
<keyword evidence="11" id="KW-0030">Aminoacyl-tRNA synthetase</keyword>
<evidence type="ECO:0000256" key="6">
    <source>
        <dbReference type="ARBA" id="ARBA00022598"/>
    </source>
</evidence>
<dbReference type="Gene3D" id="3.40.50.800">
    <property type="entry name" value="Anticodon-binding domain"/>
    <property type="match status" value="1"/>
</dbReference>
<dbReference type="EMBL" id="KE720986">
    <property type="protein sequence ID" value="ERF73085.1"/>
    <property type="molecule type" value="Genomic_DNA"/>
</dbReference>
<organism evidence="16 17">
    <name type="scientific">Endocarpon pusillum (strain Z07020 / HMAS-L-300199)</name>
    <name type="common">Lichen-forming fungus</name>
    <dbReference type="NCBI Taxonomy" id="1263415"/>
    <lineage>
        <taxon>Eukaryota</taxon>
        <taxon>Fungi</taxon>
        <taxon>Dikarya</taxon>
        <taxon>Ascomycota</taxon>
        <taxon>Pezizomycotina</taxon>
        <taxon>Eurotiomycetes</taxon>
        <taxon>Chaetothyriomycetidae</taxon>
        <taxon>Verrucariales</taxon>
        <taxon>Verrucariaceae</taxon>
        <taxon>Endocarpon</taxon>
    </lineage>
</organism>
<dbReference type="eggNOG" id="KOG2298">
    <property type="taxonomic scope" value="Eukaryota"/>
</dbReference>
<dbReference type="PRINTS" id="PR01043">
    <property type="entry name" value="TRNASYNTHGLY"/>
</dbReference>
<keyword evidence="8" id="KW-0547">Nucleotide-binding</keyword>
<protein>
    <recommendedName>
        <fullName evidence="4">glycine--tRNA ligase</fullName>
        <ecNumber evidence="4">6.1.1.14</ecNumber>
    </recommendedName>
    <alternativeName>
        <fullName evidence="12">Diadenosine tetraphosphate synthetase</fullName>
    </alternativeName>
</protein>
<accession>U1HRF6</accession>
<reference evidence="17" key="1">
    <citation type="journal article" date="2014" name="BMC Genomics">
        <title>Genome characteristics reveal the impact of lichenization on lichen-forming fungus Endocarpon pusillum Hedwig (Verrucariales, Ascomycota).</title>
        <authorList>
            <person name="Wang Y.-Y."/>
            <person name="Liu B."/>
            <person name="Zhang X.-Y."/>
            <person name="Zhou Q.-M."/>
            <person name="Zhang T."/>
            <person name="Li H."/>
            <person name="Yu Y.-F."/>
            <person name="Zhang X.-L."/>
            <person name="Hao X.-Y."/>
            <person name="Wang M."/>
            <person name="Wang L."/>
            <person name="Wei J.-C."/>
        </authorList>
    </citation>
    <scope>NUCLEOTIDE SEQUENCE [LARGE SCALE GENOMIC DNA]</scope>
    <source>
        <strain evidence="17">Z07020 / HMAS-L-300199</strain>
    </source>
</reference>
<dbReference type="HOGENOM" id="CLU_015515_1_0_1"/>
<evidence type="ECO:0000313" key="17">
    <source>
        <dbReference type="Proteomes" id="UP000019373"/>
    </source>
</evidence>
<comment type="subunit">
    <text evidence="3">Homodimer.</text>
</comment>
<dbReference type="GO" id="GO:0005739">
    <property type="term" value="C:mitochondrion"/>
    <property type="evidence" value="ECO:0007669"/>
    <property type="project" value="TreeGrafter"/>
</dbReference>
<dbReference type="GO" id="GO:0004820">
    <property type="term" value="F:glycine-tRNA ligase activity"/>
    <property type="evidence" value="ECO:0007669"/>
    <property type="project" value="UniProtKB-EC"/>
</dbReference>
<dbReference type="InterPro" id="IPR045864">
    <property type="entry name" value="aa-tRNA-synth_II/BPL/LPL"/>
</dbReference>
<dbReference type="Pfam" id="PF00587">
    <property type="entry name" value="tRNA-synt_2b"/>
    <property type="match status" value="1"/>
</dbReference>
<dbReference type="RefSeq" id="XP_007801256.1">
    <property type="nucleotide sequence ID" value="XM_007803065.1"/>
</dbReference>
<dbReference type="NCBIfam" id="NF003211">
    <property type="entry name" value="PRK04173.1"/>
    <property type="match status" value="1"/>
</dbReference>
<sequence>MATSTTKTGAPLDRATFESLLRRRLFYTPAFEIYGGEKGLFDYGPPGCALQNNLVDIWRKHFVLEEDMLEVDCTQITPAAVFKTSGHVDKFADWMCKDPKSGEIFRADHLVEQVLEARLKGDKEARGQTVEIDQAKDAKRKKKKVKDVQAVQLDDAVVKEYEETLAKIDNYGGEELGQLIKKFDIKSPETGVDLEPPRAFNLMFQLTIGPSASTPNGYLRPETAQGQFLNFQKLLEFNQQSMPFASASVGKSFRNEISPRSGLLRVREFLMAEIEHFVDPESGKRHPRFAQVKDTKMTLLNRNVQLEGSTKAEELTIGEAVASKLVDNETLGYFLARIQMFLLRLGVDYSKLRFRQHMANEMAHYAADCWDAELRTSLGWIECVGCADRSAYDLTVHRNKTGASLFVRETRAEPLKIEEYQVDIDKKRFGPKFKKDAKAVEQAVEALSQELREKMSLELEKEGRITLDVPAVGNGKVELEKDLVKIEKRTRVEHVREYTPNVIEPSFGIGRILYSLIEHVYWSRPEDDARGVLSFPPPVAPTKVLLVPLSGSDDLRPYLQQLTYKLRRMGISSKIDDSSASIGKRYSRNDELGTPLGITVDFQTVKDNTVTLRDRDTTSQVRASEDEICAAAKAIVDGEETWEDVAKRLPKFEGQEVD</sequence>
<dbReference type="InterPro" id="IPR002315">
    <property type="entry name" value="tRNA-synt_gly"/>
</dbReference>
<evidence type="ECO:0000256" key="4">
    <source>
        <dbReference type="ARBA" id="ARBA00012829"/>
    </source>
</evidence>
<evidence type="ECO:0000256" key="14">
    <source>
        <dbReference type="ARBA" id="ARBA00058014"/>
    </source>
</evidence>
<gene>
    <name evidence="16" type="ORF">EPUS_06546</name>
</gene>
<dbReference type="Gene3D" id="3.30.720.200">
    <property type="match status" value="1"/>
</dbReference>
<dbReference type="FunFam" id="3.30.930.10:FF:000158">
    <property type="entry name" value="Glycyl-tRNA synthetase"/>
    <property type="match status" value="1"/>
</dbReference>
<dbReference type="PANTHER" id="PTHR10745">
    <property type="entry name" value="GLYCYL-TRNA SYNTHETASE/DNA POLYMERASE SUBUNIT GAMMA-2"/>
    <property type="match status" value="1"/>
</dbReference>
<dbReference type="PROSITE" id="PS50862">
    <property type="entry name" value="AA_TRNA_LIGASE_II"/>
    <property type="match status" value="1"/>
</dbReference>
<evidence type="ECO:0000256" key="1">
    <source>
        <dbReference type="ARBA" id="ARBA00004496"/>
    </source>
</evidence>
<keyword evidence="17" id="KW-1185">Reference proteome</keyword>
<evidence type="ECO:0000256" key="9">
    <source>
        <dbReference type="ARBA" id="ARBA00022840"/>
    </source>
</evidence>
<evidence type="ECO:0000256" key="13">
    <source>
        <dbReference type="ARBA" id="ARBA00051967"/>
    </source>
</evidence>
<comment type="subcellular location">
    <subcellularLocation>
        <location evidence="1">Cytoplasm</location>
    </subcellularLocation>
</comment>
<dbReference type="SUPFAM" id="SSF52954">
    <property type="entry name" value="Class II aaRS ABD-related"/>
    <property type="match status" value="1"/>
</dbReference>
<dbReference type="PANTHER" id="PTHR10745:SF0">
    <property type="entry name" value="GLYCINE--TRNA LIGASE"/>
    <property type="match status" value="1"/>
</dbReference>
<dbReference type="InterPro" id="IPR004154">
    <property type="entry name" value="Anticodon-bd"/>
</dbReference>
<dbReference type="InterPro" id="IPR002314">
    <property type="entry name" value="aa-tRNA-synt_IIb"/>
</dbReference>
<dbReference type="AlphaFoldDB" id="U1HRF6"/>
<keyword evidence="9" id="KW-0067">ATP-binding</keyword>